<dbReference type="RefSeq" id="WP_123595190.1">
    <property type="nucleotide sequence ID" value="NZ_MOBZ01000021.1"/>
</dbReference>
<reference evidence="2 3" key="1">
    <citation type="submission" date="2016-10" db="EMBL/GenBank/DDBJ databases">
        <title>Comparative genome analysis of multiple Pseudomonas spp. focuses on biocontrol and plant growth promoting traits.</title>
        <authorList>
            <person name="Tao X.-Y."/>
            <person name="Taylor C.G."/>
        </authorList>
    </citation>
    <scope>NUCLEOTIDE SEQUENCE [LARGE SCALE GENOMIC DNA]</scope>
    <source>
        <strain evidence="2 3">36G2</strain>
    </source>
</reference>
<accession>A0A423NYY9</accession>
<protein>
    <recommendedName>
        <fullName evidence="1">Dermonecrotic toxin N-terminal domain-containing protein</fullName>
    </recommendedName>
</protein>
<feature type="domain" description="Dermonecrotic toxin N-terminal" evidence="1">
    <location>
        <begin position="58"/>
        <end position="283"/>
    </location>
</feature>
<organism evidence="2 3">
    <name type="scientific">Pseudomonas fluorescens</name>
    <dbReference type="NCBI Taxonomy" id="294"/>
    <lineage>
        <taxon>Bacteria</taxon>
        <taxon>Pseudomonadati</taxon>
        <taxon>Pseudomonadota</taxon>
        <taxon>Gammaproteobacteria</taxon>
        <taxon>Pseudomonadales</taxon>
        <taxon>Pseudomonadaceae</taxon>
        <taxon>Pseudomonas</taxon>
    </lineage>
</organism>
<evidence type="ECO:0000259" key="1">
    <source>
        <dbReference type="Pfam" id="PF20178"/>
    </source>
</evidence>
<evidence type="ECO:0000313" key="2">
    <source>
        <dbReference type="EMBL" id="ROO03465.1"/>
    </source>
</evidence>
<name>A0A423NYY9_PSEFL</name>
<dbReference type="AlphaFoldDB" id="A0A423NYY9"/>
<proteinExistence type="predicted"/>
<dbReference type="EMBL" id="MOBZ01000021">
    <property type="protein sequence ID" value="ROO03465.1"/>
    <property type="molecule type" value="Genomic_DNA"/>
</dbReference>
<dbReference type="InterPro" id="IPR046673">
    <property type="entry name" value="ToxA_N"/>
</dbReference>
<dbReference type="Proteomes" id="UP000283619">
    <property type="component" value="Unassembled WGS sequence"/>
</dbReference>
<comment type="caution">
    <text evidence="2">The sequence shown here is derived from an EMBL/GenBank/DDBJ whole genome shotgun (WGS) entry which is preliminary data.</text>
</comment>
<evidence type="ECO:0000313" key="3">
    <source>
        <dbReference type="Proteomes" id="UP000283619"/>
    </source>
</evidence>
<dbReference type="Pfam" id="PF20178">
    <property type="entry name" value="ToxA_N"/>
    <property type="match status" value="1"/>
</dbReference>
<sequence>MDTPLKKQPIAATVKLPPPLDRFIHLLKKDDPGKLADFRKAIDQAVPFHYYFESLVSKLVNLEQFCRLKLLQVLKQKYGMRFSVDDLISLAPANTKDQTSPVLTLLQAAMLNFTDEEAAPGYYSSDSGTLSQPCKAAERGSSDLRISAQEFAVLSRELDLGGAYLAYLSRVLKDGRVKRLGAQLHKHNFELLAYEKYFTKPVGKDHLGAEFPPHQLHALMQLLYSREDICTGDSFYNGKIQLHALQLFGKYTTDATLITWRHSTEAKKDSFILYVPNDSGDGFYKSNNPIEYTDRFVYEFLPKAEFRELIKSQLSVAEQHEFSLNTLENIYSEIKFIPLEKGFYQHLFDRYVDKFFADTREFAVPVGNVNEPAYAKRREKVALGNYLSPLKSPTDDFINRLRTHPTDRLLNSVFNSVDTWPVTEKHQALVRLLELKKTPPPADGNDDKPQLDEGTATAYFDQFELTGQPVFLQKKSALPECVQHDVIVKQSSQAQKDLQHKACDVCGPKTDPTPDL</sequence>
<gene>
    <name evidence="2" type="ORF">BK673_25010</name>
</gene>